<dbReference type="AlphaFoldDB" id="A0A9E2KFF3"/>
<reference evidence="1" key="1">
    <citation type="journal article" date="2021" name="PeerJ">
        <title>Extensive microbial diversity within the chicken gut microbiome revealed by metagenomics and culture.</title>
        <authorList>
            <person name="Gilroy R."/>
            <person name="Ravi A."/>
            <person name="Getino M."/>
            <person name="Pursley I."/>
            <person name="Horton D.L."/>
            <person name="Alikhan N.F."/>
            <person name="Baker D."/>
            <person name="Gharbi K."/>
            <person name="Hall N."/>
            <person name="Watson M."/>
            <person name="Adriaenssens E.M."/>
            <person name="Foster-Nyarko E."/>
            <person name="Jarju S."/>
            <person name="Secka A."/>
            <person name="Antonio M."/>
            <person name="Oren A."/>
            <person name="Chaudhuri R.R."/>
            <person name="La Ragione R."/>
            <person name="Hildebrand F."/>
            <person name="Pallen M.J."/>
        </authorList>
    </citation>
    <scope>NUCLEOTIDE SEQUENCE</scope>
    <source>
        <strain evidence="1">B3-3758</strain>
    </source>
</reference>
<comment type="caution">
    <text evidence="1">The sequence shown here is derived from an EMBL/GenBank/DDBJ whole genome shotgun (WGS) entry which is preliminary data.</text>
</comment>
<organism evidence="1 2">
    <name type="scientific">Candidatus Bacteroides intestinipullorum</name>
    <dbReference type="NCBI Taxonomy" id="2838471"/>
    <lineage>
        <taxon>Bacteria</taxon>
        <taxon>Pseudomonadati</taxon>
        <taxon>Bacteroidota</taxon>
        <taxon>Bacteroidia</taxon>
        <taxon>Bacteroidales</taxon>
        <taxon>Bacteroidaceae</taxon>
        <taxon>Bacteroides</taxon>
    </lineage>
</organism>
<protein>
    <submittedName>
        <fullName evidence="1">Uncharacterized protein</fullName>
    </submittedName>
</protein>
<evidence type="ECO:0000313" key="2">
    <source>
        <dbReference type="Proteomes" id="UP000824236"/>
    </source>
</evidence>
<name>A0A9E2KFF3_9BACE</name>
<reference evidence="1" key="2">
    <citation type="submission" date="2021-04" db="EMBL/GenBank/DDBJ databases">
        <authorList>
            <person name="Gilroy R."/>
        </authorList>
    </citation>
    <scope>NUCLEOTIDE SEQUENCE</scope>
    <source>
        <strain evidence="1">B3-3758</strain>
    </source>
</reference>
<gene>
    <name evidence="1" type="ORF">H9791_03225</name>
</gene>
<dbReference type="Proteomes" id="UP000824236">
    <property type="component" value="Unassembled WGS sequence"/>
</dbReference>
<accession>A0A9E2KFF3</accession>
<dbReference type="EMBL" id="JAHLFO010000040">
    <property type="protein sequence ID" value="MBU3813507.1"/>
    <property type="molecule type" value="Genomic_DNA"/>
</dbReference>
<sequence>MMQIQFADKMVTYETFVNDIAARLVTMMKREATMPEYLSQRKAFEIFGQGNVLRWRKQGKIEPRKRPGKIEYETARLIELKETIQDYFE</sequence>
<proteinExistence type="predicted"/>
<evidence type="ECO:0000313" key="1">
    <source>
        <dbReference type="EMBL" id="MBU3813507.1"/>
    </source>
</evidence>